<evidence type="ECO:0000259" key="14">
    <source>
        <dbReference type="Pfam" id="PF00137"/>
    </source>
</evidence>
<dbReference type="EMBL" id="WIXE01025008">
    <property type="protein sequence ID" value="KAK5965084.1"/>
    <property type="molecule type" value="Genomic_DNA"/>
</dbReference>
<dbReference type="AlphaFoldDB" id="A0AAN8I8S5"/>
<dbReference type="CDD" id="cd14785">
    <property type="entry name" value="V-ATPase_C"/>
    <property type="match status" value="1"/>
</dbReference>
<evidence type="ECO:0000313" key="15">
    <source>
        <dbReference type="EMBL" id="KAK5965084.1"/>
    </source>
</evidence>
<evidence type="ECO:0000256" key="7">
    <source>
        <dbReference type="ARBA" id="ARBA00022989"/>
    </source>
</evidence>
<feature type="transmembrane region" description="Helical" evidence="12">
    <location>
        <begin position="100"/>
        <end position="120"/>
    </location>
</feature>
<evidence type="ECO:0000256" key="1">
    <source>
        <dbReference type="ARBA" id="ARBA00004141"/>
    </source>
</evidence>
<evidence type="ECO:0000256" key="11">
    <source>
        <dbReference type="ARBA" id="ARBA00063379"/>
    </source>
</evidence>
<keyword evidence="9 12" id="KW-0472">Membrane</keyword>
<dbReference type="PANTHER" id="PTHR10137:SF0">
    <property type="entry name" value="V-TYPE PROTON ATPASE SUBUNIT C"/>
    <property type="match status" value="1"/>
</dbReference>
<comment type="function">
    <text evidence="10">Subunit of the V1 complex of vacuolar(H+)-ATPase (V-ATPase), a multisubunit enzyme composed of a peripheral complex (V1) that hydrolyzes ATP and a membrane integral complex (V0) that translocates protons. V-ATPase is responsible for acidifying and maintaining the pH of intracellular compartments and in some cell types, is targeted to the plasma membrane, where it is responsible for acidifying the extracellular environment. Subunit C is necessary for the assembly of the catalytic sector of the enzyme and is likely to have a specific function in its catalytic activity. Has roles in embryogenesis and ovulation.</text>
</comment>
<accession>A0AAN8I8S5</accession>
<keyword evidence="5 12" id="KW-0812">Transmembrane</keyword>
<feature type="non-terminal residue" evidence="15">
    <location>
        <position position="1"/>
    </location>
</feature>
<comment type="caution">
    <text evidence="15">The sequence shown here is derived from an EMBL/GenBank/DDBJ whole genome shotgun (WGS) entry which is preliminary data.</text>
</comment>
<keyword evidence="4 12" id="KW-0813">Transport</keyword>
<dbReference type="SUPFAM" id="SSF118203">
    <property type="entry name" value="Vacuolar ATP synthase subunit C"/>
    <property type="match status" value="1"/>
</dbReference>
<dbReference type="InterPro" id="IPR000245">
    <property type="entry name" value="ATPase_proteolipid_csu"/>
</dbReference>
<dbReference type="NCBIfam" id="TIGR01100">
    <property type="entry name" value="V_ATP_synt_C"/>
    <property type="match status" value="1"/>
</dbReference>
<comment type="subcellular location">
    <subcellularLocation>
        <location evidence="1">Membrane</location>
        <topology evidence="1">Multi-pass membrane protein</topology>
    </subcellularLocation>
    <subcellularLocation>
        <location evidence="12">Vacuole membrane</location>
        <topology evidence="12">Multi-pass membrane protein</topology>
    </subcellularLocation>
</comment>
<organism evidence="15 16">
    <name type="scientific">Trichostrongylus colubriformis</name>
    <name type="common">Black scour worm</name>
    <dbReference type="NCBI Taxonomy" id="6319"/>
    <lineage>
        <taxon>Eukaryota</taxon>
        <taxon>Metazoa</taxon>
        <taxon>Ecdysozoa</taxon>
        <taxon>Nematoda</taxon>
        <taxon>Chromadorea</taxon>
        <taxon>Rhabditida</taxon>
        <taxon>Rhabditina</taxon>
        <taxon>Rhabditomorpha</taxon>
        <taxon>Strongyloidea</taxon>
        <taxon>Trichostrongylidae</taxon>
        <taxon>Trichostrongylus</taxon>
    </lineage>
</organism>
<dbReference type="CDD" id="cd18176">
    <property type="entry name" value="ATP-synt_Vo_c_ATP6C_rpt2"/>
    <property type="match status" value="1"/>
</dbReference>
<dbReference type="GO" id="GO:0046961">
    <property type="term" value="F:proton-transporting ATPase activity, rotational mechanism"/>
    <property type="evidence" value="ECO:0007669"/>
    <property type="project" value="InterPro"/>
</dbReference>
<dbReference type="FunFam" id="3.30.70.100:FF:000002">
    <property type="entry name" value="V-type proton ATPase subunit C"/>
    <property type="match status" value="1"/>
</dbReference>
<dbReference type="PANTHER" id="PTHR10137">
    <property type="entry name" value="V-TYPE PROTON ATPASE SUBUNIT C"/>
    <property type="match status" value="1"/>
</dbReference>
<dbReference type="Pfam" id="PF00137">
    <property type="entry name" value="ATP-synt_C"/>
    <property type="match status" value="1"/>
</dbReference>
<evidence type="ECO:0000256" key="10">
    <source>
        <dbReference type="ARBA" id="ARBA00060071"/>
    </source>
</evidence>
<comment type="similarity">
    <text evidence="3 12">Belongs to the V-ATPase proteolipid subunit family.</text>
</comment>
<protein>
    <recommendedName>
        <fullName evidence="12 13">Multifunctional fusion protein</fullName>
    </recommendedName>
    <domain>
        <recommendedName>
            <fullName evidence="12">V-type proton ATPase proteolipid subunit</fullName>
        </recommendedName>
    </domain>
    <domain>
        <recommendedName>
            <fullName evidence="13">V-type proton ATPase subunit C</fullName>
        </recommendedName>
    </domain>
</protein>
<feature type="transmembrane region" description="Helical" evidence="12">
    <location>
        <begin position="60"/>
        <end position="80"/>
    </location>
</feature>
<dbReference type="GO" id="GO:0000221">
    <property type="term" value="C:vacuolar proton-transporting V-type ATPase, V1 domain"/>
    <property type="evidence" value="ECO:0007669"/>
    <property type="project" value="TreeGrafter"/>
</dbReference>
<dbReference type="GO" id="GO:0033179">
    <property type="term" value="C:proton-transporting V-type ATPase, V0 domain"/>
    <property type="evidence" value="ECO:0007669"/>
    <property type="project" value="InterPro"/>
</dbReference>
<reference evidence="15 16" key="1">
    <citation type="submission" date="2019-10" db="EMBL/GenBank/DDBJ databases">
        <title>Assembly and Annotation for the nematode Trichostrongylus colubriformis.</title>
        <authorList>
            <person name="Martin J."/>
        </authorList>
    </citation>
    <scope>NUCLEOTIDE SEQUENCE [LARGE SCALE GENOMIC DNA]</scope>
    <source>
        <strain evidence="15">G859</strain>
        <tissue evidence="15">Whole worm</tissue>
    </source>
</reference>
<dbReference type="Gene3D" id="3.30.70.1180">
    <property type="entry name" value="Vacuolar atp synthase subunit c, domain 1"/>
    <property type="match status" value="1"/>
</dbReference>
<evidence type="ECO:0000256" key="8">
    <source>
        <dbReference type="ARBA" id="ARBA00023065"/>
    </source>
</evidence>
<comment type="function">
    <text evidence="12">Proton-conducting pore forming of the V0 complex of vacuolar(H+)-ATPase (V-ATPase), a multisubunit enzyme composed of a peripheral complex (V1) that hydrolyzes ATP and a membrane integral complex (V0) that translocates protons. V-ATPase is responsible for acidifying and maintaining the pH of intracellular compartments and in some cell types, is targeted to the plasma membrane, where it is responsible for acidifying the extracellular environment.</text>
</comment>
<keyword evidence="6 12" id="KW-0375">Hydrogen ion transport</keyword>
<dbReference type="GO" id="GO:0005765">
    <property type="term" value="C:lysosomal membrane"/>
    <property type="evidence" value="ECO:0007669"/>
    <property type="project" value="TreeGrafter"/>
</dbReference>
<evidence type="ECO:0000256" key="13">
    <source>
        <dbReference type="RuleBase" id="RU364010"/>
    </source>
</evidence>
<evidence type="ECO:0000256" key="9">
    <source>
        <dbReference type="ARBA" id="ARBA00023136"/>
    </source>
</evidence>
<feature type="transmembrane region" description="Helical" evidence="12">
    <location>
        <begin position="20"/>
        <end position="39"/>
    </location>
</feature>
<dbReference type="Gene3D" id="3.30.70.100">
    <property type="match status" value="1"/>
</dbReference>
<dbReference type="InterPro" id="IPR036132">
    <property type="entry name" value="Vac_ATP_synth_c_sf"/>
</dbReference>
<evidence type="ECO:0000256" key="2">
    <source>
        <dbReference type="ARBA" id="ARBA00006138"/>
    </source>
</evidence>
<evidence type="ECO:0000313" key="16">
    <source>
        <dbReference type="Proteomes" id="UP001331761"/>
    </source>
</evidence>
<keyword evidence="7 12" id="KW-1133">Transmembrane helix</keyword>
<dbReference type="InterPro" id="IPR011555">
    <property type="entry name" value="ATPase_proteolipid_su_C_euk"/>
</dbReference>
<keyword evidence="8 12" id="KW-0406">Ion transport</keyword>
<keyword evidence="12" id="KW-0926">Vacuole</keyword>
<dbReference type="CDD" id="cd18175">
    <property type="entry name" value="ATP-synt_Vo_c_ATP6C_rpt1"/>
    <property type="match status" value="1"/>
</dbReference>
<proteinExistence type="inferred from homology"/>
<feature type="domain" description="V-ATPase proteolipid subunit C-like" evidence="14">
    <location>
        <begin position="21"/>
        <end position="80"/>
    </location>
</feature>
<evidence type="ECO:0000256" key="12">
    <source>
        <dbReference type="RuleBase" id="RU363060"/>
    </source>
</evidence>
<dbReference type="Pfam" id="PF03223">
    <property type="entry name" value="V-ATPase_C"/>
    <property type="match status" value="2"/>
</dbReference>
<dbReference type="Gene3D" id="1.20.120.610">
    <property type="entry name" value="lithium bound rotor ring of v- atpase"/>
    <property type="match status" value="1"/>
</dbReference>
<evidence type="ECO:0000256" key="3">
    <source>
        <dbReference type="ARBA" id="ARBA00007296"/>
    </source>
</evidence>
<dbReference type="Gene3D" id="1.20.1460.10">
    <property type="entry name" value="subunit c (vma5p) of the yeast v-atpase, domain 2"/>
    <property type="match status" value="1"/>
</dbReference>
<comment type="subunit">
    <text evidence="13">V-ATPase is a heteromultimeric enzyme made up of two complexes: the ATP-hydrolytic V1 complex and the proton translocation V0 complex. The V1 complex consists of three catalytic AB heterodimers that form a heterohexamer, three peripheral stalks each consisting of EG heterodimers, one central rotor including subunits D and F, and the regulatory subunits C and H. The proton translocation complex V0 consists of the proton transport subunit a, a ring of proteolipid subunits c9c'', rotary subunit d, subunits e and f, and two accessory subunits.</text>
</comment>
<dbReference type="Proteomes" id="UP001331761">
    <property type="component" value="Unassembled WGS sequence"/>
</dbReference>
<gene>
    <name evidence="15" type="ORF">GCK32_004521</name>
</gene>
<name>A0AAN8I8S5_TRICO</name>
<keyword evidence="16" id="KW-1185">Reference proteome</keyword>
<evidence type="ECO:0000256" key="6">
    <source>
        <dbReference type="ARBA" id="ARBA00022781"/>
    </source>
</evidence>
<comment type="similarity">
    <text evidence="2 13">Belongs to the V-ATPase C subunit family.</text>
</comment>
<evidence type="ECO:0000256" key="4">
    <source>
        <dbReference type="ARBA" id="ARBA00022448"/>
    </source>
</evidence>
<sequence length="491" mass="54081">GMSYDLKMAESPAYAPFFGYMGAASAQIFTVLGAAYGTAKSAVGICSMGVMRPELIMKSVIPVIMAGIIGIYGLVVAMVLKGKVTPSSEGYTLNKGFAHLAAGLTCGLCGLGAGYAIGIVGDAGMSGSSGEYWLISAPGEKGPNDAWDKLNRATSNLSTNSKFNIPDLKVGCKAIVTRKLVQYFGEVLEDDRSKLAENLQINNKDIKTYVTKFQWEGAKYPLKQSLKVLSEIIGKQVTQIDNDLKQKSIAYNNLKNSLASIDRKTTGSLITKDLADIVKAEDFVLNSEYLQTVLVVVPKLSTKEWLQRYATFTSMVVPGSSQLITEEGDFALYSVTLFKKVIEEFKNVARENKFIVRDFVYDEESLKAGKSERDKLVAEKQRQYAPLIRWLKINFGEIFAAYIHVKALRVFVESVLRYGLPVNFQAALVEPSKGSQKKLRAELHKLYIHLDGSAAGPIDTLEDSPALMSLGVNEYYPYVFFKLNLDFIEKK</sequence>
<dbReference type="SUPFAM" id="SSF81333">
    <property type="entry name" value="F1F0 ATP synthase subunit C"/>
    <property type="match status" value="1"/>
</dbReference>
<dbReference type="PRINTS" id="PR00122">
    <property type="entry name" value="VACATPASE"/>
</dbReference>
<comment type="subunit">
    <text evidence="11">V-ATPase is a heteromultimeric enzyme made up of two complexes: the ATP-hydrolytic V1 complex and the proton translocation V0 complex. The V1 complex consists of three catalytic AB heterodimers that form a heterohexamer, three peripheral stalks each consisting of EG heterodimers, one central rotor including subunits D and F, and the regulatory subunits C and H. The proton translocation complex V0 consists of the proton transport subunit a, a ring of proteolipid subunits c9c'', rotary subunit d, subunits e and f, and the accessory subunits vah-19/Ac45 and vah-20/PRR. Interacts with V-type proton ATPase subunits a1 unc-32, a2 vha-5 and a3 vha-6.</text>
</comment>
<dbReference type="InterPro" id="IPR035921">
    <property type="entry name" value="F/V-ATP_Csub_sf"/>
</dbReference>
<evidence type="ECO:0000256" key="5">
    <source>
        <dbReference type="ARBA" id="ARBA00022692"/>
    </source>
</evidence>
<dbReference type="InterPro" id="IPR004907">
    <property type="entry name" value="ATPase_V1-cplx_csu"/>
</dbReference>
<dbReference type="InterPro" id="IPR002379">
    <property type="entry name" value="ATPase_proteolipid_c-like_dom"/>
</dbReference>